<protein>
    <submittedName>
        <fullName evidence="1">Uncharacterized protein</fullName>
    </submittedName>
</protein>
<gene>
    <name evidence="1" type="ORF">LA374_17185</name>
</gene>
<proteinExistence type="predicted"/>
<accession>A0ABS7VEW4</accession>
<keyword evidence="2" id="KW-1185">Reference proteome</keyword>
<evidence type="ECO:0000313" key="1">
    <source>
        <dbReference type="EMBL" id="MBZ6067929.1"/>
    </source>
</evidence>
<dbReference type="Proteomes" id="UP000774958">
    <property type="component" value="Unassembled WGS sequence"/>
</dbReference>
<name>A0ABS7VEW4_9GAMM</name>
<comment type="caution">
    <text evidence="1">The sequence shown here is derived from an EMBL/GenBank/DDBJ whole genome shotgun (WGS) entry which is preliminary data.</text>
</comment>
<dbReference type="EMBL" id="JAIRBT010000030">
    <property type="protein sequence ID" value="MBZ6067929.1"/>
    <property type="molecule type" value="Genomic_DNA"/>
</dbReference>
<sequence length="102" mass="11864">MQDHVSLAKKVLSENTNVLYGIFSIIETSGYFPPRGFLNEFLLGGSDPCDQDGRMESWIPFELSAEEYNLIRLWWQSKYPETVVDSLNSESWNDWVQEILEI</sequence>
<dbReference type="RefSeq" id="WP_224163522.1">
    <property type="nucleotide sequence ID" value="NZ_JAIRBT010000030.1"/>
</dbReference>
<organism evidence="1 2">
    <name type="scientific">Aeromonas schubertii</name>
    <dbReference type="NCBI Taxonomy" id="652"/>
    <lineage>
        <taxon>Bacteria</taxon>
        <taxon>Pseudomonadati</taxon>
        <taxon>Pseudomonadota</taxon>
        <taxon>Gammaproteobacteria</taxon>
        <taxon>Aeromonadales</taxon>
        <taxon>Aeromonadaceae</taxon>
        <taxon>Aeromonas</taxon>
    </lineage>
</organism>
<evidence type="ECO:0000313" key="2">
    <source>
        <dbReference type="Proteomes" id="UP000774958"/>
    </source>
</evidence>
<reference evidence="1 2" key="1">
    <citation type="submission" date="2021-09" db="EMBL/GenBank/DDBJ databases">
        <title>Aeromonas schubertii isolated from Asian sea bass.</title>
        <authorList>
            <person name="Pinpimai K."/>
        </authorList>
    </citation>
    <scope>NUCLEOTIDE SEQUENCE [LARGE SCALE GENOMIC DNA]</scope>
    <source>
        <strain evidence="1 2">CHULA2021a</strain>
    </source>
</reference>